<evidence type="ECO:0008006" key="3">
    <source>
        <dbReference type="Google" id="ProtNLM"/>
    </source>
</evidence>
<dbReference type="Gene3D" id="2.130.10.10">
    <property type="entry name" value="YVTN repeat-like/Quinoprotein amine dehydrogenase"/>
    <property type="match status" value="3"/>
</dbReference>
<dbReference type="InterPro" id="IPR015943">
    <property type="entry name" value="WD40/YVTN_repeat-like_dom_sf"/>
</dbReference>
<name>A0AAQ3LBK2_9BACT</name>
<reference evidence="1 2" key="1">
    <citation type="submission" date="2023-10" db="EMBL/GenBank/DDBJ databases">
        <title>Rubellicoccus peritrichatus gen. nov., sp. nov., isolated from an algae of coral reef tank.</title>
        <authorList>
            <person name="Luo J."/>
        </authorList>
    </citation>
    <scope>NUCLEOTIDE SEQUENCE [LARGE SCALE GENOMIC DNA]</scope>
    <source>
        <strain evidence="1 2">CR14</strain>
    </source>
</reference>
<dbReference type="EMBL" id="CP136920">
    <property type="protein sequence ID" value="WOO42726.1"/>
    <property type="molecule type" value="Genomic_DNA"/>
</dbReference>
<accession>A0AAQ3LBK2</accession>
<dbReference type="CDD" id="cd15482">
    <property type="entry name" value="Sialidase_non-viral"/>
    <property type="match status" value="1"/>
</dbReference>
<organism evidence="1 2">
    <name type="scientific">Rubellicoccus peritrichatus</name>
    <dbReference type="NCBI Taxonomy" id="3080537"/>
    <lineage>
        <taxon>Bacteria</taxon>
        <taxon>Pseudomonadati</taxon>
        <taxon>Verrucomicrobiota</taxon>
        <taxon>Opitutia</taxon>
        <taxon>Puniceicoccales</taxon>
        <taxon>Cerasicoccaceae</taxon>
        <taxon>Rubellicoccus</taxon>
    </lineage>
</organism>
<dbReference type="InterPro" id="IPR052025">
    <property type="entry name" value="Xyloglucanase_GH74"/>
</dbReference>
<evidence type="ECO:0000313" key="2">
    <source>
        <dbReference type="Proteomes" id="UP001304300"/>
    </source>
</evidence>
<dbReference type="PANTHER" id="PTHR43739">
    <property type="entry name" value="XYLOGLUCANASE (EUROFUNG)"/>
    <property type="match status" value="1"/>
</dbReference>
<dbReference type="KEGG" id="puo:RZN69_06455"/>
<keyword evidence="2" id="KW-1185">Reference proteome</keyword>
<sequence>MAISTAGMTSIMAQEWENLNPGAGGQIQQISIDPNVSGRVYYASDMEGNYVSNDSGETWEYTGRDLSSSDNMVIVVEPGNSNRIYAGLNYSGIDISDDGGATWTNVDAMNKEPIGEIAIDPKNSDIIFAGPNSRMRWTKAPAAKAGFRNDPWGKRIVYRSKDRGETWEAIEYAKGDGRRDTFDIRFSPESSDTIFIGGLSGVYRSDDGGDSWKPVTAPPKTGDSWGIDLSPDGRFLYATYQVPDASGKIKRMSGPQHPGKVLTHLFVTPTAKTQWTDLSKGKGFVAKDRNFDLTYWQPVVDPRSTDKVQKILIAPWSWRFGLWEVTVKYDGDRVTAADWDQVFFVPEGGSEEFDSGWEQYISRPLSWGYTPINWDGPRTIWTTGDQTLFSADTTSPNFPNNWDSKYTEFIKEIEGRRFYRTRGVQCTFVFDAEQLGDYVVQNNGDNAVKESFDDGYSWAVGVRRPRSNAVAITKDLDVPIVLSHVANGYGGSSTDGALWAKRVVKGDPTDKWFLIGGGKDRVAGMPDYLYNQIVVDPHNPKQVYIGTDGRGIYRIPDIEKHLDIVRRGGKAPKAEWITRPKDHKLRPLMINDKGFALVVDPDSPEVLWASSMEQLMRGTEKGGEWVWEEVLKSTPGNRIIFDVWRDGPTKFIAARKLEANGEANIVVSVDEGKTWKTIVTFDDVARLREPASWYRPELSMRPYGIDGHGDSLYFAYSNWPTSKGHGMFKAKLAPDGSVAKVEDITGDMPFPFPIKNRIVEENGNTYLLSATCGMGLWRLKL</sequence>
<dbReference type="AlphaFoldDB" id="A0AAQ3LBK2"/>
<dbReference type="GO" id="GO:0010411">
    <property type="term" value="P:xyloglucan metabolic process"/>
    <property type="evidence" value="ECO:0007669"/>
    <property type="project" value="TreeGrafter"/>
</dbReference>
<dbReference type="Proteomes" id="UP001304300">
    <property type="component" value="Chromosome"/>
</dbReference>
<protein>
    <recommendedName>
        <fullName evidence="3">Sortilin N-terminal domain-containing protein</fullName>
    </recommendedName>
</protein>
<dbReference type="RefSeq" id="WP_317835253.1">
    <property type="nucleotide sequence ID" value="NZ_CP136920.1"/>
</dbReference>
<dbReference type="SUPFAM" id="SSF110296">
    <property type="entry name" value="Oligoxyloglucan reducing end-specific cellobiohydrolase"/>
    <property type="match status" value="1"/>
</dbReference>
<evidence type="ECO:0000313" key="1">
    <source>
        <dbReference type="EMBL" id="WOO42726.1"/>
    </source>
</evidence>
<proteinExistence type="predicted"/>
<dbReference type="PANTHER" id="PTHR43739:SF5">
    <property type="entry name" value="EXO-ALPHA-SIALIDASE"/>
    <property type="match status" value="1"/>
</dbReference>
<gene>
    <name evidence="1" type="ORF">RZN69_06455</name>
</gene>